<dbReference type="PANTHER" id="PTHR37450">
    <property type="entry name" value="CIPC PROTEIN"/>
    <property type="match status" value="1"/>
</dbReference>
<keyword evidence="3" id="KW-1185">Reference proteome</keyword>
<feature type="region of interest" description="Disordered" evidence="1">
    <location>
        <begin position="85"/>
        <end position="126"/>
    </location>
</feature>
<dbReference type="Pfam" id="PF12585">
    <property type="entry name" value="DUF3759"/>
    <property type="match status" value="1"/>
</dbReference>
<name>A0AB34KN41_9PEZI</name>
<comment type="caution">
    <text evidence="2">The sequence shown here is derived from an EMBL/GenBank/DDBJ whole genome shotgun (WGS) entry which is preliminary data.</text>
</comment>
<reference evidence="2 3" key="1">
    <citation type="journal article" date="2020" name="Microbiol. Resour. Announc.">
        <title>Draft Genome Sequence of a Cladosporium Species Isolated from the Mesophotic Ascidian Didemnum maculosum.</title>
        <authorList>
            <person name="Gioti A."/>
            <person name="Siaperas R."/>
            <person name="Nikolaivits E."/>
            <person name="Le Goff G."/>
            <person name="Ouazzani J."/>
            <person name="Kotoulas G."/>
            <person name="Topakas E."/>
        </authorList>
    </citation>
    <scope>NUCLEOTIDE SEQUENCE [LARGE SCALE GENOMIC DNA]</scope>
    <source>
        <strain evidence="2 3">TM138-S3</strain>
    </source>
</reference>
<evidence type="ECO:0000313" key="3">
    <source>
        <dbReference type="Proteomes" id="UP000803884"/>
    </source>
</evidence>
<proteinExistence type="predicted"/>
<evidence type="ECO:0000313" key="2">
    <source>
        <dbReference type="EMBL" id="KAL1586409.1"/>
    </source>
</evidence>
<dbReference type="Proteomes" id="UP000803884">
    <property type="component" value="Unassembled WGS sequence"/>
</dbReference>
<dbReference type="AlphaFoldDB" id="A0AB34KN41"/>
<evidence type="ECO:0000256" key="1">
    <source>
        <dbReference type="SAM" id="MobiDB-lite"/>
    </source>
</evidence>
<dbReference type="RefSeq" id="XP_069229514.1">
    <property type="nucleotide sequence ID" value="XM_069373858.1"/>
</dbReference>
<gene>
    <name evidence="2" type="ORF">WHR41_05253</name>
</gene>
<dbReference type="InterPro" id="IPR022234">
    <property type="entry name" value="DUF3759"/>
</dbReference>
<evidence type="ECO:0008006" key="4">
    <source>
        <dbReference type="Google" id="ProtNLM"/>
    </source>
</evidence>
<accession>A0AB34KN41</accession>
<feature type="compositionally biased region" description="Basic and acidic residues" evidence="1">
    <location>
        <begin position="85"/>
        <end position="104"/>
    </location>
</feature>
<dbReference type="PANTHER" id="PTHR37450:SF1">
    <property type="entry name" value="CIPC PROTEIN"/>
    <property type="match status" value="1"/>
</dbReference>
<organism evidence="2 3">
    <name type="scientific">Cladosporium halotolerans</name>
    <dbReference type="NCBI Taxonomy" id="1052096"/>
    <lineage>
        <taxon>Eukaryota</taxon>
        <taxon>Fungi</taxon>
        <taxon>Dikarya</taxon>
        <taxon>Ascomycota</taxon>
        <taxon>Pezizomycotina</taxon>
        <taxon>Dothideomycetes</taxon>
        <taxon>Dothideomycetidae</taxon>
        <taxon>Cladosporiales</taxon>
        <taxon>Cladosporiaceae</taxon>
        <taxon>Cladosporium</taxon>
    </lineage>
</organism>
<dbReference type="EMBL" id="JAAQHG020000014">
    <property type="protein sequence ID" value="KAL1586409.1"/>
    <property type="molecule type" value="Genomic_DNA"/>
</dbReference>
<sequence length="126" mass="14365">MFGFGEAQDNYNQVYGQEENKAELSHELLAGGASFFAMKKFEDEQRREGKTVSHGFAKELLASFAGAEVDRLAETKGADYIDRERAKHEAKKRAENLYDQHYGGDDEYNPNQREAPGHLQESFGRW</sequence>
<dbReference type="GeneID" id="96006696"/>
<protein>
    <recommendedName>
        <fullName evidence="4">CipC-like antibiotic response protein</fullName>
    </recommendedName>
</protein>